<dbReference type="GO" id="GO:0016832">
    <property type="term" value="F:aldehyde-lyase activity"/>
    <property type="evidence" value="ECO:0007669"/>
    <property type="project" value="TreeGrafter"/>
</dbReference>
<dbReference type="InterPro" id="IPR001303">
    <property type="entry name" value="Aldolase_II/adducin_N"/>
</dbReference>
<dbReference type="AlphaFoldDB" id="A0A2S4K0V0"/>
<evidence type="ECO:0000259" key="3">
    <source>
        <dbReference type="SMART" id="SM01007"/>
    </source>
</evidence>
<feature type="domain" description="Class II aldolase/adducin N-terminal" evidence="3">
    <location>
        <begin position="1"/>
        <end position="130"/>
    </location>
</feature>
<proteinExistence type="predicted"/>
<dbReference type="GO" id="GO:0019323">
    <property type="term" value="P:pentose catabolic process"/>
    <property type="evidence" value="ECO:0007669"/>
    <property type="project" value="TreeGrafter"/>
</dbReference>
<name>A0A2S4K0V0_9SPIO</name>
<dbReference type="SMART" id="SM01007">
    <property type="entry name" value="Aldolase_II"/>
    <property type="match status" value="1"/>
</dbReference>
<dbReference type="Gene3D" id="3.40.225.10">
    <property type="entry name" value="Class II aldolase/adducin N-terminal domain"/>
    <property type="match status" value="1"/>
</dbReference>
<evidence type="ECO:0000256" key="1">
    <source>
        <dbReference type="ARBA" id="ARBA00022723"/>
    </source>
</evidence>
<reference evidence="5" key="1">
    <citation type="submission" date="2015-12" db="EMBL/GenBank/DDBJ databases">
        <authorList>
            <person name="Lodha T.D."/>
            <person name="Chintalapati S."/>
            <person name="Chintalapati V.R."/>
            <person name="Sravanthi T."/>
        </authorList>
    </citation>
    <scope>NUCLEOTIDE SEQUENCE [LARGE SCALE GENOMIC DNA]</scope>
    <source>
        <strain evidence="5">JC133</strain>
    </source>
</reference>
<dbReference type="InterPro" id="IPR050197">
    <property type="entry name" value="Aldolase_class_II_sugar_metab"/>
</dbReference>
<dbReference type="GO" id="GO:0005829">
    <property type="term" value="C:cytosol"/>
    <property type="evidence" value="ECO:0007669"/>
    <property type="project" value="TreeGrafter"/>
</dbReference>
<evidence type="ECO:0000256" key="2">
    <source>
        <dbReference type="ARBA" id="ARBA00023239"/>
    </source>
</evidence>
<organism evidence="4 5">
    <name type="scientific">Alkalispirochaeta sphaeroplastigenens</name>
    <dbReference type="NCBI Taxonomy" id="1187066"/>
    <lineage>
        <taxon>Bacteria</taxon>
        <taxon>Pseudomonadati</taxon>
        <taxon>Spirochaetota</taxon>
        <taxon>Spirochaetia</taxon>
        <taxon>Spirochaetales</taxon>
        <taxon>Spirochaetaceae</taxon>
        <taxon>Alkalispirochaeta</taxon>
    </lineage>
</organism>
<evidence type="ECO:0000313" key="5">
    <source>
        <dbReference type="Proteomes" id="UP000237350"/>
    </source>
</evidence>
<evidence type="ECO:0000313" key="4">
    <source>
        <dbReference type="EMBL" id="POR05388.1"/>
    </source>
</evidence>
<keyword evidence="5" id="KW-1185">Reference proteome</keyword>
<dbReference type="SUPFAM" id="SSF53639">
    <property type="entry name" value="AraD/HMP-PK domain-like"/>
    <property type="match status" value="1"/>
</dbReference>
<dbReference type="PANTHER" id="PTHR22789">
    <property type="entry name" value="FUCULOSE PHOSPHATE ALDOLASE"/>
    <property type="match status" value="1"/>
</dbReference>
<dbReference type="Proteomes" id="UP000237350">
    <property type="component" value="Unassembled WGS sequence"/>
</dbReference>
<dbReference type="EMBL" id="LPWH01000003">
    <property type="protein sequence ID" value="POR05388.1"/>
    <property type="molecule type" value="Genomic_DNA"/>
</dbReference>
<dbReference type="GO" id="GO:0046872">
    <property type="term" value="F:metal ion binding"/>
    <property type="evidence" value="ECO:0007669"/>
    <property type="project" value="UniProtKB-KW"/>
</dbReference>
<accession>A0A2S4K0V0</accession>
<keyword evidence="2" id="KW-0456">Lyase</keyword>
<dbReference type="InterPro" id="IPR036409">
    <property type="entry name" value="Aldolase_II/adducin_N_sf"/>
</dbReference>
<dbReference type="Pfam" id="PF00596">
    <property type="entry name" value="Aldolase_II"/>
    <property type="match status" value="1"/>
</dbReference>
<keyword evidence="1" id="KW-0479">Metal-binding</keyword>
<dbReference type="PANTHER" id="PTHR22789:SF0">
    <property type="entry name" value="3-OXO-TETRONATE 4-PHOSPHATE DECARBOXYLASE-RELATED"/>
    <property type="match status" value="1"/>
</dbReference>
<gene>
    <name evidence="4" type="ORF">AU468_01550</name>
</gene>
<comment type="caution">
    <text evidence="4">The sequence shown here is derived from an EMBL/GenBank/DDBJ whole genome shotgun (WGS) entry which is preliminary data.</text>
</comment>
<sequence length="168" mass="18203">MLLVMNMEGDVLEGEGRPSTEYKLHREVYRRRSDITAVIHAHPPKAVAFTIAGRRLDTGLLPECVVTLGNVPVAPYALPGTEALPRSMTELICLSDVVLLARHGSVTAGTSLGEAFKKLEKLEQCAQIQLYAEALGGPKPFSSREIADLEGLRGHYGVNSRTMSFGEA</sequence>
<protein>
    <recommendedName>
        <fullName evidence="3">Class II aldolase/adducin N-terminal domain-containing protein</fullName>
    </recommendedName>
</protein>